<keyword evidence="4" id="KW-0614">Plasmid</keyword>
<dbReference type="Pfam" id="PF00440">
    <property type="entry name" value="TetR_N"/>
    <property type="match status" value="1"/>
</dbReference>
<gene>
    <name evidence="4" type="ORF">ADU59_00610</name>
</gene>
<feature type="DNA-binding region" description="H-T-H motif" evidence="2">
    <location>
        <begin position="36"/>
        <end position="55"/>
    </location>
</feature>
<dbReference type="Proteomes" id="UP000093111">
    <property type="component" value="Plasmid pF5.1a"/>
</dbReference>
<comment type="caution">
    <text evidence="4">The sequence shown here is derived from an EMBL/GenBank/DDBJ whole genome shotgun (WGS) entry which is preliminary data.</text>
</comment>
<dbReference type="EMBL" id="LGLV01000001">
    <property type="protein sequence ID" value="OBZ97549.1"/>
    <property type="molecule type" value="Genomic_DNA"/>
</dbReference>
<dbReference type="PANTHER" id="PTHR30055:SF146">
    <property type="entry name" value="HTH-TYPE TRANSCRIPTIONAL DUAL REGULATOR CECR"/>
    <property type="match status" value="1"/>
</dbReference>
<feature type="domain" description="HTH tetR-type" evidence="3">
    <location>
        <begin position="13"/>
        <end position="73"/>
    </location>
</feature>
<dbReference type="GO" id="GO:0000976">
    <property type="term" value="F:transcription cis-regulatory region binding"/>
    <property type="evidence" value="ECO:0007669"/>
    <property type="project" value="TreeGrafter"/>
</dbReference>
<dbReference type="AlphaFoldDB" id="A0A1C7P8E3"/>
<accession>A0A1C7P8E3</accession>
<dbReference type="Gene3D" id="1.10.10.60">
    <property type="entry name" value="Homeodomain-like"/>
    <property type="match status" value="1"/>
</dbReference>
<geneLocation type="plasmid" evidence="5">
    <name>pf5.1a</name>
</geneLocation>
<evidence type="ECO:0000313" key="4">
    <source>
        <dbReference type="EMBL" id="OBZ97549.1"/>
    </source>
</evidence>
<sequence>MTVKSARGRPRDPALREAIIEAAKEEFFSKGLAGASLARIAERASTTRVTIYSYFPSREDLFYAAVNAPVVNSIRIDPEILKGLPPREQLLRVAVAFMESIADPSAIAQIHALYEGSKKRSKISQSFYATGPQELIDVVAEILSVLVLEKVLRVPDIQIGAEQFLALVRGNEQMRALLSLAPGRTGRDRMEYIEASVDLFLRGYRIGDYSTS</sequence>
<evidence type="ECO:0000256" key="1">
    <source>
        <dbReference type="ARBA" id="ARBA00023125"/>
    </source>
</evidence>
<dbReference type="PRINTS" id="PR00455">
    <property type="entry name" value="HTHTETR"/>
</dbReference>
<dbReference type="InterPro" id="IPR001647">
    <property type="entry name" value="HTH_TetR"/>
</dbReference>
<dbReference type="SUPFAM" id="SSF46689">
    <property type="entry name" value="Homeodomain-like"/>
    <property type="match status" value="1"/>
</dbReference>
<dbReference type="RefSeq" id="WP_068950705.1">
    <property type="nucleotide sequence ID" value="NZ_CM004502.1"/>
</dbReference>
<name>A0A1C7P8E3_9HYPH</name>
<dbReference type="InterPro" id="IPR039536">
    <property type="entry name" value="TetR_C_Proteobacteria"/>
</dbReference>
<dbReference type="PROSITE" id="PS50977">
    <property type="entry name" value="HTH_TETR_2"/>
    <property type="match status" value="1"/>
</dbReference>
<keyword evidence="5" id="KW-1185">Reference proteome</keyword>
<dbReference type="InterPro" id="IPR050109">
    <property type="entry name" value="HTH-type_TetR-like_transc_reg"/>
</dbReference>
<dbReference type="OrthoDB" id="5292901at2"/>
<proteinExistence type="predicted"/>
<dbReference type="PANTHER" id="PTHR30055">
    <property type="entry name" value="HTH-TYPE TRANSCRIPTIONAL REGULATOR RUTR"/>
    <property type="match status" value="1"/>
</dbReference>
<protein>
    <recommendedName>
        <fullName evidence="3">HTH tetR-type domain-containing protein</fullName>
    </recommendedName>
</protein>
<evidence type="ECO:0000259" key="3">
    <source>
        <dbReference type="PROSITE" id="PS50977"/>
    </source>
</evidence>
<evidence type="ECO:0000256" key="2">
    <source>
        <dbReference type="PROSITE-ProRule" id="PRU00335"/>
    </source>
</evidence>
<dbReference type="Gene3D" id="1.10.357.10">
    <property type="entry name" value="Tetracycline Repressor, domain 2"/>
    <property type="match status" value="1"/>
</dbReference>
<keyword evidence="1 2" id="KW-0238">DNA-binding</keyword>
<evidence type="ECO:0000313" key="5">
    <source>
        <dbReference type="Proteomes" id="UP000093111"/>
    </source>
</evidence>
<dbReference type="InterPro" id="IPR009057">
    <property type="entry name" value="Homeodomain-like_sf"/>
</dbReference>
<dbReference type="GO" id="GO:0003700">
    <property type="term" value="F:DNA-binding transcription factor activity"/>
    <property type="evidence" value="ECO:0007669"/>
    <property type="project" value="TreeGrafter"/>
</dbReference>
<dbReference type="Pfam" id="PF14246">
    <property type="entry name" value="TetR_C_7"/>
    <property type="match status" value="1"/>
</dbReference>
<reference evidence="4 5" key="1">
    <citation type="journal article" date="2016" name="Syst. Appl. Microbiol.">
        <title>Pararhizobium polonicum sp. nov. isolated from tumors on stone fruit rootstocks.</title>
        <authorList>
            <person name="Pulawska J."/>
            <person name="Kuzmanovic N."/>
            <person name="Willems A."/>
            <person name="Pothier J.F."/>
        </authorList>
    </citation>
    <scope>NUCLEOTIDE SEQUENCE [LARGE SCALE GENOMIC DNA]</scope>
    <source>
        <strain evidence="4 5">F5.1</strain>
        <plasmid evidence="4">pF5.1a</plasmid>
    </source>
</reference>
<organism evidence="4 5">
    <name type="scientific">Pararhizobium polonicum</name>
    <dbReference type="NCBI Taxonomy" id="1612624"/>
    <lineage>
        <taxon>Bacteria</taxon>
        <taxon>Pseudomonadati</taxon>
        <taxon>Pseudomonadota</taxon>
        <taxon>Alphaproteobacteria</taxon>
        <taxon>Hyphomicrobiales</taxon>
        <taxon>Rhizobiaceae</taxon>
        <taxon>Rhizobium/Agrobacterium group</taxon>
        <taxon>Pararhizobium</taxon>
    </lineage>
</organism>